<protein>
    <submittedName>
        <fullName evidence="4">YCF48-related protein</fullName>
    </submittedName>
</protein>
<gene>
    <name evidence="4" type="ORF">OH818_28445</name>
</gene>
<dbReference type="EMBL" id="CP114030">
    <property type="protein sequence ID" value="WAP71418.1"/>
    <property type="molecule type" value="Genomic_DNA"/>
</dbReference>
<keyword evidence="4" id="KW-0614">Plasmid</keyword>
<feature type="signal peptide" evidence="2">
    <location>
        <begin position="1"/>
        <end position="34"/>
    </location>
</feature>
<sequence>MPETNIPSRKAAWLPRLALAAVMPALIAGHGAAAQEAELAPTPIEAMAYDAGSKALLVGGQNGLFRSTDEGQTWQTVPLPPGAGEIAATAVPARSDNAIYVAGPDMGVLRTDDRGESWSNLNSGLPNPHVTALAAHSTQPDTVYAYVPETGIYRSQDAGKSWKMMDRGPEGTSHLIHTNMEGSMESGWLYAATPDGTRVSMDCFCLWRDAGNLSGPITGLAFDPQHPKHLYAASDAGLFKSTDGGQEWIKVSSPPIAAAVTSLMMAPTGVLYAGADEGEIFKSSDGAATWERAGE</sequence>
<accession>A0ABY7C5X6</accession>
<reference evidence="4" key="1">
    <citation type="submission" date="2022-12" db="EMBL/GenBank/DDBJ databases">
        <title>Jiella pelagia sp. nov., isolated from phosphonate enriched culture of Northwest Pacific surface seawater.</title>
        <authorList>
            <person name="Shin D.Y."/>
            <person name="Hwang C.Y."/>
        </authorList>
    </citation>
    <scope>NUCLEOTIDE SEQUENCE</scope>
    <source>
        <strain evidence="4">HL-NP1</strain>
        <plasmid evidence="4">unnamed2</plasmid>
    </source>
</reference>
<feature type="domain" description="Sortilin N-terminal" evidence="3">
    <location>
        <begin position="64"/>
        <end position="170"/>
    </location>
</feature>
<dbReference type="Gene3D" id="2.130.10.10">
    <property type="entry name" value="YVTN repeat-like/Quinoprotein amine dehydrogenase"/>
    <property type="match status" value="3"/>
</dbReference>
<geneLocation type="plasmid" evidence="4 5">
    <name>unnamed2</name>
</geneLocation>
<dbReference type="CDD" id="cd15482">
    <property type="entry name" value="Sialidase_non-viral"/>
    <property type="match status" value="1"/>
</dbReference>
<evidence type="ECO:0000256" key="2">
    <source>
        <dbReference type="SAM" id="SignalP"/>
    </source>
</evidence>
<proteinExistence type="predicted"/>
<evidence type="ECO:0000259" key="3">
    <source>
        <dbReference type="Pfam" id="PF15902"/>
    </source>
</evidence>
<keyword evidence="5" id="KW-1185">Reference proteome</keyword>
<dbReference type="RefSeq" id="WP_083591553.1">
    <property type="nucleotide sequence ID" value="NZ_CP114030.1"/>
</dbReference>
<evidence type="ECO:0000313" key="5">
    <source>
        <dbReference type="Proteomes" id="UP001164020"/>
    </source>
</evidence>
<dbReference type="SUPFAM" id="SSF50939">
    <property type="entry name" value="Sialidases"/>
    <property type="match status" value="1"/>
</dbReference>
<dbReference type="InterPro" id="IPR031778">
    <property type="entry name" value="Sortilin_N"/>
</dbReference>
<keyword evidence="1" id="KW-0677">Repeat</keyword>
<dbReference type="PANTHER" id="PTHR43739:SF5">
    <property type="entry name" value="EXO-ALPHA-SIALIDASE"/>
    <property type="match status" value="1"/>
</dbReference>
<dbReference type="InterPro" id="IPR036278">
    <property type="entry name" value="Sialidase_sf"/>
</dbReference>
<feature type="chain" id="PRO_5046683258" evidence="2">
    <location>
        <begin position="35"/>
        <end position="295"/>
    </location>
</feature>
<keyword evidence="2" id="KW-0732">Signal</keyword>
<dbReference type="Pfam" id="PF15902">
    <property type="entry name" value="Sortilin-Vps10"/>
    <property type="match status" value="1"/>
</dbReference>
<dbReference type="InterPro" id="IPR015943">
    <property type="entry name" value="WD40/YVTN_repeat-like_dom_sf"/>
</dbReference>
<name>A0ABY7C5X6_9HYPH</name>
<dbReference type="Proteomes" id="UP001164020">
    <property type="component" value="Plasmid unnamed2"/>
</dbReference>
<evidence type="ECO:0000313" key="4">
    <source>
        <dbReference type="EMBL" id="WAP71418.1"/>
    </source>
</evidence>
<dbReference type="PANTHER" id="PTHR43739">
    <property type="entry name" value="XYLOGLUCANASE (EUROFUNG)"/>
    <property type="match status" value="1"/>
</dbReference>
<organism evidence="4 5">
    <name type="scientific">Jiella pelagia</name>
    <dbReference type="NCBI Taxonomy" id="2986949"/>
    <lineage>
        <taxon>Bacteria</taxon>
        <taxon>Pseudomonadati</taxon>
        <taxon>Pseudomonadota</taxon>
        <taxon>Alphaproteobacteria</taxon>
        <taxon>Hyphomicrobiales</taxon>
        <taxon>Aurantimonadaceae</taxon>
        <taxon>Jiella</taxon>
    </lineage>
</organism>
<evidence type="ECO:0000256" key="1">
    <source>
        <dbReference type="ARBA" id="ARBA00022737"/>
    </source>
</evidence>
<dbReference type="InterPro" id="IPR052025">
    <property type="entry name" value="Xyloglucanase_GH74"/>
</dbReference>